<evidence type="ECO:0000313" key="3">
    <source>
        <dbReference type="Proteomes" id="UP000219023"/>
    </source>
</evidence>
<dbReference type="NCBIfam" id="TIGR02532">
    <property type="entry name" value="IV_pilin_GFxxxE"/>
    <property type="match status" value="1"/>
</dbReference>
<evidence type="ECO:0000313" key="2">
    <source>
        <dbReference type="EMBL" id="SOC57833.1"/>
    </source>
</evidence>
<dbReference type="PROSITE" id="PS00409">
    <property type="entry name" value="PROKAR_NTER_METHYL"/>
    <property type="match status" value="1"/>
</dbReference>
<dbReference type="Pfam" id="PF07963">
    <property type="entry name" value="N_methyl"/>
    <property type="match status" value="1"/>
</dbReference>
<feature type="transmembrane region" description="Helical" evidence="1">
    <location>
        <begin position="12"/>
        <end position="36"/>
    </location>
</feature>
<keyword evidence="1" id="KW-1133">Transmembrane helix</keyword>
<protein>
    <submittedName>
        <fullName evidence="2">Prepilin-type N-terminal cleavage/methylation domain-containing protein</fullName>
    </submittedName>
</protein>
<reference evidence="2 3" key="1">
    <citation type="submission" date="2017-08" db="EMBL/GenBank/DDBJ databases">
        <authorList>
            <person name="de Groot N.N."/>
        </authorList>
    </citation>
    <scope>NUCLEOTIDE SEQUENCE [LARGE SCALE GENOMIC DNA]</scope>
    <source>
        <strain evidence="2 3">USBA 855</strain>
    </source>
</reference>
<dbReference type="AlphaFoldDB" id="A0A285VV43"/>
<name>A0A285VV43_9GAMM</name>
<gene>
    <name evidence="2" type="ORF">SAMN05421509_11114</name>
</gene>
<keyword evidence="1" id="KW-0472">Membrane</keyword>
<dbReference type="OrthoDB" id="5296662at2"/>
<sequence length="189" mass="20948">MSHQHRQRGFTLIEMMISMFLGLIILGGTITAYQAISSVSEQRDNNYKLQDELMYIHRELSSSVKVAKSISIENNDEGSKLILESYSGEDINKIRCPGSDDGSGRIKWITDVDDKWLTCNDQKVMALAAPGITSVRFGDEGDSVCDDAASPCVRVTLKYKPCREEDECDVKTLSFHLASRATSDSDGDP</sequence>
<accession>A0A285VV43</accession>
<dbReference type="Proteomes" id="UP000219023">
    <property type="component" value="Unassembled WGS sequence"/>
</dbReference>
<dbReference type="InterPro" id="IPR012902">
    <property type="entry name" value="N_methyl_site"/>
</dbReference>
<evidence type="ECO:0000256" key="1">
    <source>
        <dbReference type="SAM" id="Phobius"/>
    </source>
</evidence>
<keyword evidence="1" id="KW-0812">Transmembrane</keyword>
<organism evidence="2 3">
    <name type="scientific">Chromohalobacter canadensis</name>
    <dbReference type="NCBI Taxonomy" id="141389"/>
    <lineage>
        <taxon>Bacteria</taxon>
        <taxon>Pseudomonadati</taxon>
        <taxon>Pseudomonadota</taxon>
        <taxon>Gammaproteobacteria</taxon>
        <taxon>Oceanospirillales</taxon>
        <taxon>Halomonadaceae</taxon>
        <taxon>Chromohalobacter</taxon>
    </lineage>
</organism>
<dbReference type="RefSeq" id="WP_097023989.1">
    <property type="nucleotide sequence ID" value="NZ_OBQJ01000011.1"/>
</dbReference>
<proteinExistence type="predicted"/>
<dbReference type="EMBL" id="OBQJ01000011">
    <property type="protein sequence ID" value="SOC57833.1"/>
    <property type="molecule type" value="Genomic_DNA"/>
</dbReference>